<accession>A0A6I4IRN1</accession>
<evidence type="ECO:0000256" key="1">
    <source>
        <dbReference type="SAM" id="SignalP"/>
    </source>
</evidence>
<dbReference type="RefSeq" id="WP_157504157.1">
    <property type="nucleotide sequence ID" value="NZ_VDCZ01000002.1"/>
</dbReference>
<evidence type="ECO:0008006" key="4">
    <source>
        <dbReference type="Google" id="ProtNLM"/>
    </source>
</evidence>
<comment type="caution">
    <text evidence="2">The sequence shown here is derived from an EMBL/GenBank/DDBJ whole genome shotgun (WGS) entry which is preliminary data.</text>
</comment>
<dbReference type="OrthoDB" id="956202at2"/>
<dbReference type="EMBL" id="WQLW01000002">
    <property type="protein sequence ID" value="MVO08156.1"/>
    <property type="molecule type" value="Genomic_DNA"/>
</dbReference>
<sequence>MKASLICIGIVTLFMSCHNTTQAQMEGNYTGEINGAIITLSLQKQSKDMYVGTMQDEQQTYAITAQKEENCLKGNAVENNLQINIIVSGCLQNNQIDMSFDFSNIGLAQTQNVVFTKTGSQNATVVSNPKTATTQKSSNTERDLNVVGVWKQEQLYNSGSGDGFFGGSFTQKVVFYTDGGIADGGSQATMSGSDYSGSSSSGYGNKVAGVSWSTQNKHLFITVTQNGQTQTVDVGKYYVENGKMLITSQNGTKTLLLKVQ</sequence>
<evidence type="ECO:0000313" key="3">
    <source>
        <dbReference type="Proteomes" id="UP000431264"/>
    </source>
</evidence>
<name>A0A6I4IRN1_9FLAO</name>
<keyword evidence="3" id="KW-1185">Reference proteome</keyword>
<keyword evidence="1" id="KW-0732">Signal</keyword>
<organism evidence="2 3">
    <name type="scientific">Flavobacterium profundi</name>
    <dbReference type="NCBI Taxonomy" id="1774945"/>
    <lineage>
        <taxon>Bacteria</taxon>
        <taxon>Pseudomonadati</taxon>
        <taxon>Bacteroidota</taxon>
        <taxon>Flavobacteriia</taxon>
        <taxon>Flavobacteriales</taxon>
        <taxon>Flavobacteriaceae</taxon>
        <taxon>Flavobacterium</taxon>
    </lineage>
</organism>
<dbReference type="AlphaFoldDB" id="A0A6I4IRN1"/>
<dbReference type="Proteomes" id="UP000431264">
    <property type="component" value="Unassembled WGS sequence"/>
</dbReference>
<dbReference type="PROSITE" id="PS51257">
    <property type="entry name" value="PROKAR_LIPOPROTEIN"/>
    <property type="match status" value="1"/>
</dbReference>
<feature type="chain" id="PRO_5026219540" description="Lipocalin-like domain-containing protein" evidence="1">
    <location>
        <begin position="24"/>
        <end position="260"/>
    </location>
</feature>
<evidence type="ECO:0000313" key="2">
    <source>
        <dbReference type="EMBL" id="MVO08156.1"/>
    </source>
</evidence>
<proteinExistence type="predicted"/>
<feature type="signal peptide" evidence="1">
    <location>
        <begin position="1"/>
        <end position="23"/>
    </location>
</feature>
<reference evidence="3" key="1">
    <citation type="submission" date="2019-05" db="EMBL/GenBank/DDBJ databases">
        <title>Flavobacterium profundi sp. nov., isolated from a deep-sea seamount.</title>
        <authorList>
            <person name="Zhang D.-C."/>
        </authorList>
    </citation>
    <scope>NUCLEOTIDE SEQUENCE [LARGE SCALE GENOMIC DNA]</scope>
    <source>
        <strain evidence="3">TP390</strain>
    </source>
</reference>
<protein>
    <recommendedName>
        <fullName evidence="4">Lipocalin-like domain-containing protein</fullName>
    </recommendedName>
</protein>
<gene>
    <name evidence="2" type="ORF">GOQ30_03125</name>
</gene>